<comment type="caution">
    <text evidence="2">The sequence shown here is derived from an EMBL/GenBank/DDBJ whole genome shotgun (WGS) entry which is preliminary data.</text>
</comment>
<sequence>MHKSPCDQSGLLSVLLNKKRCGWKCSRSSAAQSFLTRIQVAGQSAFLQYYSIHFLKMRLSISLLFTLIASSILAVHPLPMDTPAAPELSPKYLVTLTFISGQTGLKIPGHNRFGSFTVSLAEILPGRPDFFCDGLYQPDPSPQQWVYFEIEAPLIECTPCFGWKAYGSYDRKMYVGISKGPLGYKHFRGTWGQPADPGPKAQWNELWGSLTNTL</sequence>
<dbReference type="AlphaFoldDB" id="A0A9P5Q5Y1"/>
<name>A0A9P5Q5Y1_9AGAR</name>
<accession>A0A9P5Q5Y1</accession>
<feature type="transmembrane region" description="Helical" evidence="1">
    <location>
        <begin position="59"/>
        <end position="78"/>
    </location>
</feature>
<evidence type="ECO:0000313" key="3">
    <source>
        <dbReference type="Proteomes" id="UP000772434"/>
    </source>
</evidence>
<gene>
    <name evidence="2" type="ORF">BDP27DRAFT_223268</name>
</gene>
<dbReference type="Proteomes" id="UP000772434">
    <property type="component" value="Unassembled WGS sequence"/>
</dbReference>
<keyword evidence="1" id="KW-0812">Transmembrane</keyword>
<protein>
    <submittedName>
        <fullName evidence="2">Uncharacterized protein</fullName>
    </submittedName>
</protein>
<dbReference type="EMBL" id="JADNRY010000014">
    <property type="protein sequence ID" value="KAF9074185.1"/>
    <property type="molecule type" value="Genomic_DNA"/>
</dbReference>
<keyword evidence="1" id="KW-0472">Membrane</keyword>
<evidence type="ECO:0000256" key="1">
    <source>
        <dbReference type="SAM" id="Phobius"/>
    </source>
</evidence>
<keyword evidence="1" id="KW-1133">Transmembrane helix</keyword>
<evidence type="ECO:0000313" key="2">
    <source>
        <dbReference type="EMBL" id="KAF9074185.1"/>
    </source>
</evidence>
<keyword evidence="3" id="KW-1185">Reference proteome</keyword>
<reference evidence="2" key="1">
    <citation type="submission" date="2020-11" db="EMBL/GenBank/DDBJ databases">
        <authorList>
            <consortium name="DOE Joint Genome Institute"/>
            <person name="Ahrendt S."/>
            <person name="Riley R."/>
            <person name="Andreopoulos W."/>
            <person name="Labutti K."/>
            <person name="Pangilinan J."/>
            <person name="Ruiz-Duenas F.J."/>
            <person name="Barrasa J.M."/>
            <person name="Sanchez-Garcia M."/>
            <person name="Camarero S."/>
            <person name="Miyauchi S."/>
            <person name="Serrano A."/>
            <person name="Linde D."/>
            <person name="Babiker R."/>
            <person name="Drula E."/>
            <person name="Ayuso-Fernandez I."/>
            <person name="Pacheco R."/>
            <person name="Padilla G."/>
            <person name="Ferreira P."/>
            <person name="Barriuso J."/>
            <person name="Kellner H."/>
            <person name="Castanera R."/>
            <person name="Alfaro M."/>
            <person name="Ramirez L."/>
            <person name="Pisabarro A.G."/>
            <person name="Kuo A."/>
            <person name="Tritt A."/>
            <person name="Lipzen A."/>
            <person name="He G."/>
            <person name="Yan M."/>
            <person name="Ng V."/>
            <person name="Cullen D."/>
            <person name="Martin F."/>
            <person name="Rosso M.-N."/>
            <person name="Henrissat B."/>
            <person name="Hibbett D."/>
            <person name="Martinez A.T."/>
            <person name="Grigoriev I.V."/>
        </authorList>
    </citation>
    <scope>NUCLEOTIDE SEQUENCE</scope>
    <source>
        <strain evidence="2">AH 40177</strain>
    </source>
</reference>
<proteinExistence type="predicted"/>
<organism evidence="2 3">
    <name type="scientific">Rhodocollybia butyracea</name>
    <dbReference type="NCBI Taxonomy" id="206335"/>
    <lineage>
        <taxon>Eukaryota</taxon>
        <taxon>Fungi</taxon>
        <taxon>Dikarya</taxon>
        <taxon>Basidiomycota</taxon>
        <taxon>Agaricomycotina</taxon>
        <taxon>Agaricomycetes</taxon>
        <taxon>Agaricomycetidae</taxon>
        <taxon>Agaricales</taxon>
        <taxon>Marasmiineae</taxon>
        <taxon>Omphalotaceae</taxon>
        <taxon>Rhodocollybia</taxon>
    </lineage>
</organism>